<feature type="domain" description="TRAPPC10/Trs130 N-terminal" evidence="5">
    <location>
        <begin position="7"/>
        <end position="228"/>
    </location>
</feature>
<proteinExistence type="predicted"/>
<evidence type="ECO:0000259" key="6">
    <source>
        <dbReference type="Pfam" id="PF24966"/>
    </source>
</evidence>
<feature type="domain" description="Trs130 NTS" evidence="7">
    <location>
        <begin position="302"/>
        <end position="529"/>
    </location>
</feature>
<evidence type="ECO:0000313" key="8">
    <source>
        <dbReference type="EMBL" id="GAV46676.1"/>
    </source>
</evidence>
<dbReference type="AlphaFoldDB" id="A0A1Q2ZT35"/>
<dbReference type="InterPro" id="IPR056916">
    <property type="entry name" value="NTS_TR130"/>
</dbReference>
<dbReference type="OrthoDB" id="10256906at2759"/>
<reference evidence="8 9" key="1">
    <citation type="submission" date="2016-08" db="EMBL/GenBank/DDBJ databases">
        <title>Draft genome sequence of allopolyploid Zygosaccharomyces rouxii.</title>
        <authorList>
            <person name="Watanabe J."/>
            <person name="Uehara K."/>
            <person name="Mogi Y."/>
            <person name="Tsukioka Y."/>
        </authorList>
    </citation>
    <scope>NUCLEOTIDE SEQUENCE [LARGE SCALE GENOMIC DNA]</scope>
    <source>
        <strain evidence="8 9">NBRC 110957</strain>
    </source>
</reference>
<dbReference type="Proteomes" id="UP000187013">
    <property type="component" value="Unassembled WGS sequence"/>
</dbReference>
<dbReference type="Pfam" id="PF23036">
    <property type="entry name" value="TRAPPC10_1st"/>
    <property type="match status" value="1"/>
</dbReference>
<dbReference type="PANTHER" id="PTHR13251:SF3">
    <property type="entry name" value="TRAFFICKING PROTEIN PARTICLE COMPLEX SUBUNIT 10"/>
    <property type="match status" value="1"/>
</dbReference>
<dbReference type="Pfam" id="PF12584">
    <property type="entry name" value="TRAPPC10"/>
    <property type="match status" value="1"/>
</dbReference>
<dbReference type="Pfam" id="PF24967">
    <property type="entry name" value="NTS_TR130"/>
    <property type="match status" value="1"/>
</dbReference>
<feature type="domain" description="Trs130 second Ig-like" evidence="6">
    <location>
        <begin position="671"/>
        <end position="763"/>
    </location>
</feature>
<dbReference type="InterPro" id="IPR056915">
    <property type="entry name" value="Ig_TR130_2nd"/>
</dbReference>
<gene>
    <name evidence="8" type="ORF">ZYGR_0A02700</name>
</gene>
<protein>
    <recommendedName>
        <fullName evidence="10">Trafficking protein particle complex II-specific subunit 130</fullName>
    </recommendedName>
</protein>
<evidence type="ECO:0000256" key="2">
    <source>
        <dbReference type="ARBA" id="ARBA00022448"/>
    </source>
</evidence>
<evidence type="ECO:0008006" key="10">
    <source>
        <dbReference type="Google" id="ProtNLM"/>
    </source>
</evidence>
<name>A0A1Q2ZT35_ZYGRO</name>
<organism evidence="8 9">
    <name type="scientific">Zygosaccharomyces rouxii</name>
    <dbReference type="NCBI Taxonomy" id="4956"/>
    <lineage>
        <taxon>Eukaryota</taxon>
        <taxon>Fungi</taxon>
        <taxon>Dikarya</taxon>
        <taxon>Ascomycota</taxon>
        <taxon>Saccharomycotina</taxon>
        <taxon>Saccharomycetes</taxon>
        <taxon>Saccharomycetales</taxon>
        <taxon>Saccharomycetaceae</taxon>
        <taxon>Zygosaccharomyces</taxon>
    </lineage>
</organism>
<dbReference type="InterPro" id="IPR022233">
    <property type="entry name" value="TRAPPC10/Trs130_C"/>
</dbReference>
<dbReference type="PANTHER" id="PTHR13251">
    <property type="entry name" value="EPILEPSY HOLOPROSENCEPHALY CANDIDATE 1/TMEM1"/>
    <property type="match status" value="1"/>
</dbReference>
<evidence type="ECO:0000256" key="3">
    <source>
        <dbReference type="ARBA" id="ARBA00023034"/>
    </source>
</evidence>
<dbReference type="GO" id="GO:0034498">
    <property type="term" value="P:early endosome to Golgi transport"/>
    <property type="evidence" value="ECO:0007669"/>
    <property type="project" value="TreeGrafter"/>
</dbReference>
<keyword evidence="3" id="KW-0333">Golgi apparatus</keyword>
<dbReference type="Pfam" id="PF24966">
    <property type="entry name" value="Ig_TR130_2nd"/>
    <property type="match status" value="1"/>
</dbReference>
<evidence type="ECO:0000259" key="4">
    <source>
        <dbReference type="Pfam" id="PF12584"/>
    </source>
</evidence>
<sequence>MSSQTSSRAVTISYFDPFDVFESIKGEFLQIFPFQNIHWKSPGGAVRTVRQLPVNLVIESEASELNIDDVNHFVRFIVVNCISVDDYRGKVRPLLRQWLPVSDKTSVDVDSVETPKPIVLLYANSEVVDSNLFKSISLIDKFAKDFPGLKTLVLRSVYKSPTDREDFWNQMGNKIKSCLLDIFQKRLTNYRKKLSNPKNADEELGLREKILELYLAFNMHEEATTQLNEIRDNVVSKRENSLPNGELETPFNFAQNENLDDGSIAKMLLENKLTKFQYFKYFFVKRFRVLNMGKTNVPRLLQLYRLIRDFLHCIESIFRDSPQILEFKYCFIDDILKYINDGGIPIFLEMKAELSLLKRDCWVQGVLANTDFKLIDKSFPKSNVKFTFDRLKESYKDENTFHENFVKSTSLLLALYNKSSDKKRRIVDILSLEIGMLHYQRGEYEKAVSLFDSCYEYYMETGWDIIGLKIVQMYYDSLIHCPQIKYLKRDDEDVSVSIVLSNAFLNILRISKDEDEKRQIWKKFFELQKEMESPSLVYQTDGLFCIALSDLSYLSEANVYKIDVTIRNLAFLEPITADSIKLILKNSDDQFVEFKLSSVNFAPSTNHYALEATEISFGEFQPVSIEIKVGNATFLEGFVNENHPIFIEPLYHPENISCSVQQSKRLNLGEYAIDLIHQNVKGLESFAVEIMVEPNLGSFPISFSQDQDLYRKRVVDIKNDTTIRYFPKDSINSFRLKVKTSFTKKDNPREFSEIRHFTISCYLPLSVSVEDIFKKDAFIFKFLLNSSTEEEPIILYSSKLRAPENSERYTLFGDFEPNDLIYLTADPNESALNCYQVTTKDKFDHNDLFQLKVTYNTLKEQINGLVTDSIMLQGDMEWYQEFELWKHLWENKILPLFQYDYNAFIQSCTITTMPGTLNITDICDYLLKLSVSKPVTKRIIETLKKIVRGVELTDIDIYAYVKNLTPRTLIVPVELPQMDYFFYVEFSKTLEEQYQVGSPMLIKIRVENLSGKWGSQEVSDAFVLEVASSNEWLAHGKKRMLIRSEINEFELYVIPLKKGYLNYPRIEISSVETGVPTRIDNPNASETLLVL</sequence>
<feature type="domain" description="TRAPPC10/Trs130 C-terminal" evidence="4">
    <location>
        <begin position="972"/>
        <end position="1073"/>
    </location>
</feature>
<evidence type="ECO:0000313" key="9">
    <source>
        <dbReference type="Proteomes" id="UP000187013"/>
    </source>
</evidence>
<accession>A0A1Q2ZT35</accession>
<comment type="subcellular location">
    <subcellularLocation>
        <location evidence="1">Golgi apparatus</location>
    </subcellularLocation>
</comment>
<dbReference type="EMBL" id="BDGX01000001">
    <property type="protein sequence ID" value="GAV46676.1"/>
    <property type="molecule type" value="Genomic_DNA"/>
</dbReference>
<dbReference type="GO" id="GO:0005829">
    <property type="term" value="C:cytosol"/>
    <property type="evidence" value="ECO:0007669"/>
    <property type="project" value="GOC"/>
</dbReference>
<evidence type="ECO:0000259" key="5">
    <source>
        <dbReference type="Pfam" id="PF23036"/>
    </source>
</evidence>
<dbReference type="eggNOG" id="KOG1931">
    <property type="taxonomic scope" value="Eukaryota"/>
</dbReference>
<dbReference type="InterPro" id="IPR056913">
    <property type="entry name" value="TRAPPC10/Trs130_N"/>
</dbReference>
<comment type="caution">
    <text evidence="8">The sequence shown here is derived from an EMBL/GenBank/DDBJ whole genome shotgun (WGS) entry which is preliminary data.</text>
</comment>
<dbReference type="GO" id="GO:1990071">
    <property type="term" value="C:TRAPPII protein complex"/>
    <property type="evidence" value="ECO:0007669"/>
    <property type="project" value="InterPro"/>
</dbReference>
<keyword evidence="2" id="KW-0813">Transport</keyword>
<dbReference type="InterPro" id="IPR045126">
    <property type="entry name" value="TRAPPC10/Trs130"/>
</dbReference>
<dbReference type="GO" id="GO:0006891">
    <property type="term" value="P:intra-Golgi vesicle-mediated transport"/>
    <property type="evidence" value="ECO:0007669"/>
    <property type="project" value="TreeGrafter"/>
</dbReference>
<evidence type="ECO:0000256" key="1">
    <source>
        <dbReference type="ARBA" id="ARBA00004555"/>
    </source>
</evidence>
<evidence type="ECO:0000259" key="7">
    <source>
        <dbReference type="Pfam" id="PF24967"/>
    </source>
</evidence>